<comment type="caution">
    <text evidence="3">The sequence shown here is derived from an EMBL/GenBank/DDBJ whole genome shotgun (WGS) entry which is preliminary data.</text>
</comment>
<feature type="region of interest" description="Disordered" evidence="1">
    <location>
        <begin position="1"/>
        <end position="109"/>
    </location>
</feature>
<evidence type="ECO:0000259" key="2">
    <source>
        <dbReference type="PROSITE" id="PS50020"/>
    </source>
</evidence>
<dbReference type="InterPro" id="IPR001202">
    <property type="entry name" value="WW_dom"/>
</dbReference>
<feature type="compositionally biased region" description="Pro residues" evidence="1">
    <location>
        <begin position="24"/>
        <end position="58"/>
    </location>
</feature>
<dbReference type="SMART" id="SM00456">
    <property type="entry name" value="WW"/>
    <property type="match status" value="1"/>
</dbReference>
<feature type="compositionally biased region" description="Acidic residues" evidence="1">
    <location>
        <begin position="66"/>
        <end position="84"/>
    </location>
</feature>
<proteinExistence type="predicted"/>
<feature type="region of interest" description="Disordered" evidence="1">
    <location>
        <begin position="133"/>
        <end position="175"/>
    </location>
</feature>
<organism evidence="3 4">
    <name type="scientific">Vanrija humicola</name>
    <name type="common">Yeast</name>
    <name type="synonym">Cryptococcus humicola</name>
    <dbReference type="NCBI Taxonomy" id="5417"/>
    <lineage>
        <taxon>Eukaryota</taxon>
        <taxon>Fungi</taxon>
        <taxon>Dikarya</taxon>
        <taxon>Basidiomycota</taxon>
        <taxon>Agaricomycotina</taxon>
        <taxon>Tremellomycetes</taxon>
        <taxon>Trichosporonales</taxon>
        <taxon>Trichosporonaceae</taxon>
        <taxon>Vanrija</taxon>
    </lineage>
</organism>
<protein>
    <recommendedName>
        <fullName evidence="2">WW domain-containing protein</fullName>
    </recommendedName>
</protein>
<feature type="compositionally biased region" description="Basic residues" evidence="1">
    <location>
        <begin position="1"/>
        <end position="10"/>
    </location>
</feature>
<evidence type="ECO:0000313" key="4">
    <source>
        <dbReference type="Proteomes" id="UP000473826"/>
    </source>
</evidence>
<reference evidence="3 4" key="1">
    <citation type="journal article" date="2019" name="PLoS Genet.">
        <title>Convergent evolution of linked mating-type loci in basidiomycete fungi.</title>
        <authorList>
            <person name="Sun S."/>
            <person name="Coelho M.A."/>
            <person name="Heitman J."/>
            <person name="Nowrousian M."/>
        </authorList>
    </citation>
    <scope>NUCLEOTIDE SEQUENCE [LARGE SCALE GENOMIC DNA]</scope>
    <source>
        <strain evidence="3 4">CBS 4282</strain>
    </source>
</reference>
<dbReference type="PROSITE" id="PS50020">
    <property type="entry name" value="WW_DOMAIN_2"/>
    <property type="match status" value="1"/>
</dbReference>
<sequence length="281" mass="30540">MPPKKSKKQAAPKEPQEGDEGWVPPLPSEPAPPLPVETAPPLPAEQPPLPTEQPPLPEAQPVTELGGDDDDEGDGDGDDGDDGDDKDKGADAPTPADKGKGKADPSAWQAVWSPERNAYYFWNTATDEVTWVNPLAPASDGPPLPNEPAPASAGSSSSLAPRAAPTTAPEMDPGLAFLLPPEARTVDGSSAMFNARTGRFTPVDYSYSVHHLDEWNRAKRMSERFFDVEGWEKQKAAENAKRKADEAAGIVRETKITKKDMDRFRKKKAEHKAKRQAWLYD</sequence>
<dbReference type="EMBL" id="QKWK01000001">
    <property type="protein sequence ID" value="TXT15625.1"/>
    <property type="molecule type" value="Genomic_DNA"/>
</dbReference>
<dbReference type="Pfam" id="PF00397">
    <property type="entry name" value="WW"/>
    <property type="match status" value="1"/>
</dbReference>
<dbReference type="Proteomes" id="UP000473826">
    <property type="component" value="Unassembled WGS sequence"/>
</dbReference>
<dbReference type="AlphaFoldDB" id="A0A7D8ZHJ0"/>
<evidence type="ECO:0000313" key="3">
    <source>
        <dbReference type="EMBL" id="TXT15625.1"/>
    </source>
</evidence>
<feature type="domain" description="WW" evidence="2">
    <location>
        <begin position="102"/>
        <end position="136"/>
    </location>
</feature>
<dbReference type="OrthoDB" id="2444812at2759"/>
<gene>
    <name evidence="3" type="ORF">VHUM_00128</name>
</gene>
<name>A0A7D8ZHJ0_VANHU</name>
<evidence type="ECO:0000256" key="1">
    <source>
        <dbReference type="SAM" id="MobiDB-lite"/>
    </source>
</evidence>
<accession>A0A7D8ZHJ0</accession>
<keyword evidence="4" id="KW-1185">Reference proteome</keyword>
<dbReference type="InterPro" id="IPR036020">
    <property type="entry name" value="WW_dom_sf"/>
</dbReference>
<feature type="compositionally biased region" description="Low complexity" evidence="1">
    <location>
        <begin position="149"/>
        <end position="169"/>
    </location>
</feature>
<dbReference type="Gene3D" id="2.20.70.10">
    <property type="match status" value="1"/>
</dbReference>
<dbReference type="CDD" id="cd00201">
    <property type="entry name" value="WW"/>
    <property type="match status" value="1"/>
</dbReference>
<dbReference type="SUPFAM" id="SSF51045">
    <property type="entry name" value="WW domain"/>
    <property type="match status" value="1"/>
</dbReference>